<proteinExistence type="inferred from homology"/>
<protein>
    <submittedName>
        <fullName evidence="6">(thale cress) hypothetical protein</fullName>
    </submittedName>
</protein>
<accession>A0A7G2E607</accession>
<feature type="region of interest" description="Disordered" evidence="4">
    <location>
        <begin position="155"/>
        <end position="181"/>
    </location>
</feature>
<evidence type="ECO:0000256" key="4">
    <source>
        <dbReference type="SAM" id="MobiDB-lite"/>
    </source>
</evidence>
<gene>
    <name evidence="6" type="ORF">AT9943_LOCUS6592</name>
</gene>
<evidence type="ECO:0000256" key="2">
    <source>
        <dbReference type="ARBA" id="ARBA00022670"/>
    </source>
</evidence>
<evidence type="ECO:0000313" key="7">
    <source>
        <dbReference type="Proteomes" id="UP000516314"/>
    </source>
</evidence>
<evidence type="ECO:0000256" key="3">
    <source>
        <dbReference type="ARBA" id="ARBA00022801"/>
    </source>
</evidence>
<dbReference type="Proteomes" id="UP000516314">
    <property type="component" value="Chromosome 2"/>
</dbReference>
<dbReference type="Pfam" id="PF02902">
    <property type="entry name" value="Peptidase_C48"/>
    <property type="match status" value="1"/>
</dbReference>
<dbReference type="SUPFAM" id="SSF54001">
    <property type="entry name" value="Cysteine proteinases"/>
    <property type="match status" value="1"/>
</dbReference>
<evidence type="ECO:0000313" key="6">
    <source>
        <dbReference type="EMBL" id="CAD5318357.1"/>
    </source>
</evidence>
<evidence type="ECO:0000256" key="1">
    <source>
        <dbReference type="ARBA" id="ARBA00005234"/>
    </source>
</evidence>
<organism evidence="6 7">
    <name type="scientific">Arabidopsis thaliana</name>
    <name type="common">Mouse-ear cress</name>
    <dbReference type="NCBI Taxonomy" id="3702"/>
    <lineage>
        <taxon>Eukaryota</taxon>
        <taxon>Viridiplantae</taxon>
        <taxon>Streptophyta</taxon>
        <taxon>Embryophyta</taxon>
        <taxon>Tracheophyta</taxon>
        <taxon>Spermatophyta</taxon>
        <taxon>Magnoliopsida</taxon>
        <taxon>eudicotyledons</taxon>
        <taxon>Gunneridae</taxon>
        <taxon>Pentapetalae</taxon>
        <taxon>rosids</taxon>
        <taxon>malvids</taxon>
        <taxon>Brassicales</taxon>
        <taxon>Brassicaceae</taxon>
        <taxon>Camelineae</taxon>
        <taxon>Arabidopsis</taxon>
    </lineage>
</organism>
<dbReference type="InterPro" id="IPR003653">
    <property type="entry name" value="Peptidase_C48_C"/>
</dbReference>
<reference evidence="6 7" key="1">
    <citation type="submission" date="2020-09" db="EMBL/GenBank/DDBJ databases">
        <authorList>
            <person name="Ashkenazy H."/>
        </authorList>
    </citation>
    <scope>NUCLEOTIDE SEQUENCE [LARGE SCALE GENOMIC DNA]</scope>
    <source>
        <strain evidence="7">cv. Cdm-0</strain>
    </source>
</reference>
<feature type="domain" description="Ubiquitin-like protease family profile" evidence="5">
    <location>
        <begin position="306"/>
        <end position="383"/>
    </location>
</feature>
<dbReference type="EMBL" id="LR881467">
    <property type="protein sequence ID" value="CAD5318357.1"/>
    <property type="molecule type" value="Genomic_DNA"/>
</dbReference>
<name>A0A7G2E607_ARATH</name>
<dbReference type="InterPro" id="IPR038765">
    <property type="entry name" value="Papain-like_cys_pep_sf"/>
</dbReference>
<dbReference type="GO" id="GO:0006508">
    <property type="term" value="P:proteolysis"/>
    <property type="evidence" value="ECO:0007669"/>
    <property type="project" value="UniProtKB-KW"/>
</dbReference>
<keyword evidence="3" id="KW-0378">Hydrolase</keyword>
<dbReference type="AlphaFoldDB" id="A0A7G2E607"/>
<keyword evidence="2" id="KW-0645">Protease</keyword>
<sequence length="393" mass="44474">METAAASHSLLETQREVNIDGNISYIYSNQLHVYFNIQVIVEILAASHSVSEAQPERFAASLRHYATNIYRKMLHMDTMETPPTSHSLLGFAMFSEKKVTVDMAAAIHSGVCEVNSDPMKAMVVFGSLYLIQVPKLTKSPNHLPHIVPIVWDNKSEHSNSPAPEPDQYFELSDSSPTRKREKPILSQAEARLVAEFTSQLIPKTQPLLPTLQKPNYSQFVKTLSSSPNMYGLAFIFPISTTFIIKFITNAAFLPHSEHVTKCGFLISNSFLVDLAKPQKWVSTLFTSHLQAKFRAFNAAKMKSCIRWYCTPECSQNHGLQPFLWRRIDGIYKNLRSGDCGPVAMKFLEIQASDKLPDKMAEITDKHVDAFRRQYAMDIYKLCVYPLYSSHVSD</sequence>
<comment type="similarity">
    <text evidence="1">Belongs to the peptidase C48 family.</text>
</comment>
<evidence type="ECO:0000259" key="5">
    <source>
        <dbReference type="Pfam" id="PF02902"/>
    </source>
</evidence>
<dbReference type="GO" id="GO:0008234">
    <property type="term" value="F:cysteine-type peptidase activity"/>
    <property type="evidence" value="ECO:0007669"/>
    <property type="project" value="InterPro"/>
</dbReference>